<evidence type="ECO:0000256" key="4">
    <source>
        <dbReference type="ARBA" id="ARBA00022525"/>
    </source>
</evidence>
<dbReference type="Gramene" id="CDX86565">
    <property type="protein sequence ID" value="CDX86565"/>
    <property type="gene ID" value="GSBRNA2T00145192001"/>
</dbReference>
<dbReference type="InterPro" id="IPR000743">
    <property type="entry name" value="Glyco_hydro_28"/>
</dbReference>
<evidence type="ECO:0000256" key="2">
    <source>
        <dbReference type="ARBA" id="ARBA00008834"/>
    </source>
</evidence>
<organism evidence="10">
    <name type="scientific">Brassica napus</name>
    <name type="common">Rape</name>
    <dbReference type="NCBI Taxonomy" id="3708"/>
    <lineage>
        <taxon>Eukaryota</taxon>
        <taxon>Viridiplantae</taxon>
        <taxon>Streptophyta</taxon>
        <taxon>Embryophyta</taxon>
        <taxon>Tracheophyta</taxon>
        <taxon>Spermatophyta</taxon>
        <taxon>Magnoliopsida</taxon>
        <taxon>eudicotyledons</taxon>
        <taxon>Gunneridae</taxon>
        <taxon>Pentapetalae</taxon>
        <taxon>rosids</taxon>
        <taxon>malvids</taxon>
        <taxon>Brassicales</taxon>
        <taxon>Brassicaceae</taxon>
        <taxon>Brassiceae</taxon>
        <taxon>Brassica</taxon>
    </lineage>
</organism>
<dbReference type="GO" id="GO:0004650">
    <property type="term" value="F:polygalacturonase activity"/>
    <property type="evidence" value="ECO:0007669"/>
    <property type="project" value="InterPro"/>
</dbReference>
<evidence type="ECO:0000256" key="1">
    <source>
        <dbReference type="ARBA" id="ARBA00004191"/>
    </source>
</evidence>
<sequence>MNSQITHMTLNGCTNVAVRNFKLHSSDRRRLCCYRTGTRNFLISKLPFGPGHGVSIGSLAKELNEDGVENVTLSSSVFTGTQNGVRIKSWARPSTGFVKNVFFQDLIMKNVQNPIIIDQKYCPDHQDCLTEHSGVKISQVTYKNIQGTNSRYFILFQCSWDYSLGVIQPTSCLNQ</sequence>
<evidence type="ECO:0000256" key="6">
    <source>
        <dbReference type="ARBA" id="ARBA00023295"/>
    </source>
</evidence>
<keyword evidence="5 9" id="KW-0378">Hydrolase</keyword>
<dbReference type="EMBL" id="HG994372">
    <property type="protein sequence ID" value="CAF2105437.1"/>
    <property type="molecule type" value="Genomic_DNA"/>
</dbReference>
<keyword evidence="4" id="KW-0964">Secreted</keyword>
<keyword evidence="7" id="KW-0961">Cell wall biogenesis/degradation</keyword>
<dbReference type="PROSITE" id="PS00502">
    <property type="entry name" value="POLYGALACTURONASE"/>
    <property type="match status" value="1"/>
</dbReference>
<dbReference type="Pfam" id="PF00295">
    <property type="entry name" value="Glyco_hydro_28"/>
    <property type="match status" value="1"/>
</dbReference>
<keyword evidence="3" id="KW-0134">Cell wall</keyword>
<name>A0A816U9U0_BRANA</name>
<dbReference type="AlphaFoldDB" id="A0A816U9U0"/>
<proteinExistence type="inferred from homology"/>
<comment type="subcellular location">
    <subcellularLocation>
        <location evidence="1">Secreted</location>
        <location evidence="1">Cell wall</location>
    </subcellularLocation>
</comment>
<dbReference type="SUPFAM" id="SSF51126">
    <property type="entry name" value="Pectin lyase-like"/>
    <property type="match status" value="1"/>
</dbReference>
<protein>
    <submittedName>
        <fullName evidence="10">(rape) hypothetical protein</fullName>
    </submittedName>
</protein>
<keyword evidence="6 9" id="KW-0326">Glycosidase</keyword>
<accession>A0A816U9U0</accession>
<evidence type="ECO:0000256" key="7">
    <source>
        <dbReference type="ARBA" id="ARBA00023316"/>
    </source>
</evidence>
<gene>
    <name evidence="10" type="ORF">DARMORV10_C08P02030.1</name>
</gene>
<evidence type="ECO:0000313" key="10">
    <source>
        <dbReference type="EMBL" id="CAF2105437.1"/>
    </source>
</evidence>
<dbReference type="GO" id="GO:0071555">
    <property type="term" value="P:cell wall organization"/>
    <property type="evidence" value="ECO:0007669"/>
    <property type="project" value="UniProtKB-KW"/>
</dbReference>
<dbReference type="InterPro" id="IPR011050">
    <property type="entry name" value="Pectin_lyase_fold/virulence"/>
</dbReference>
<dbReference type="Proteomes" id="UP001295469">
    <property type="component" value="Chromosome C08"/>
</dbReference>
<evidence type="ECO:0000256" key="8">
    <source>
        <dbReference type="PROSITE-ProRule" id="PRU10052"/>
    </source>
</evidence>
<reference evidence="10" key="1">
    <citation type="submission" date="2021-01" db="EMBL/GenBank/DDBJ databases">
        <authorList>
            <consortium name="Genoscope - CEA"/>
            <person name="William W."/>
        </authorList>
    </citation>
    <scope>NUCLEOTIDE SEQUENCE</scope>
</reference>
<dbReference type="GO" id="GO:0005975">
    <property type="term" value="P:carbohydrate metabolic process"/>
    <property type="evidence" value="ECO:0007669"/>
    <property type="project" value="InterPro"/>
</dbReference>
<dbReference type="InterPro" id="IPR012334">
    <property type="entry name" value="Pectin_lyas_fold"/>
</dbReference>
<dbReference type="SMR" id="A0A816U9U0"/>
<evidence type="ECO:0000256" key="9">
    <source>
        <dbReference type="RuleBase" id="RU361169"/>
    </source>
</evidence>
<comment type="similarity">
    <text evidence="2 9">Belongs to the glycosyl hydrolase 28 family.</text>
</comment>
<evidence type="ECO:0000256" key="5">
    <source>
        <dbReference type="ARBA" id="ARBA00022801"/>
    </source>
</evidence>
<dbReference type="OMA" id="HAHCTTS"/>
<dbReference type="PANTHER" id="PTHR31375">
    <property type="match status" value="1"/>
</dbReference>
<dbReference type="Gene3D" id="2.160.20.10">
    <property type="entry name" value="Single-stranded right-handed beta-helix, Pectin lyase-like"/>
    <property type="match status" value="1"/>
</dbReference>
<evidence type="ECO:0000256" key="3">
    <source>
        <dbReference type="ARBA" id="ARBA00022512"/>
    </source>
</evidence>
<feature type="active site" evidence="8">
    <location>
        <position position="52"/>
    </location>
</feature>